<feature type="signal peptide" evidence="2">
    <location>
        <begin position="1"/>
        <end position="19"/>
    </location>
</feature>
<protein>
    <recommendedName>
        <fullName evidence="5">Carbohydrate-binding domain-containing protein</fullName>
    </recommendedName>
</protein>
<dbReference type="Pfam" id="PF14262">
    <property type="entry name" value="Cthe_2159"/>
    <property type="match status" value="2"/>
</dbReference>
<evidence type="ECO:0000256" key="1">
    <source>
        <dbReference type="SAM" id="MobiDB-lite"/>
    </source>
</evidence>
<name>A0ABX4EH25_SEGBR</name>
<dbReference type="EMBL" id="NPJF01000030">
    <property type="protein sequence ID" value="OYP55239.1"/>
    <property type="molecule type" value="Genomic_DNA"/>
</dbReference>
<dbReference type="InterPro" id="IPR025584">
    <property type="entry name" value="Cthe_2159"/>
</dbReference>
<accession>A0ABX4EH25</accession>
<evidence type="ECO:0000313" key="3">
    <source>
        <dbReference type="EMBL" id="OYP55239.1"/>
    </source>
</evidence>
<sequence>MKRIICVISLLLLVLNLSAQTLHVVVGNTTYMFPATQAGEMNYTDGSTLTIVDKSFTLADVSRIYVDDSEVTDNTVQVSYSGSSASVKVSGNIAKYIVPTISGAHVKLVQSEEVDDNVGEITYNLTGTSTDGEFYMEGSYKATIELDGITLTNVTPVYSGAAVHIQNGKRINVKVITGTENTLVDAASGSQKGALYIKGHAEFKQKGTLNVTGNLKHAIKTGEYFSLKNATINVLGAAGGDGINCAQYFLMESGSLHISNPNDDGIQVDLDGDTSTGETTDHEDEDSGNAYINGGTITVNSSACGSWDSDDNEAKGTSCLNADGDITITSGTVTMKATGSGGRGIKCDGVFTTTGGTVDVTTTGALYYNNGTTENKAYTGNTDNINSDYYCAAKGIKAGDSDTSTGGIVISGGTINVTTSGYNAEGIESKNTIEVNDGYVTVNSYDDGINSSQDMTFNGGYVYARSTNNDGIDANGNLYIKGGLIFANGSSSPELAVDANSESQKKIYLTGGTLVAIGGLESGASLSQSCYSTSSWSKNTWYAMTYGSTTFAFKTPSSGGTTMVVSASSTPTLKSGVTVSGGTEIFGGTGVLDASVSGGSTVSLSTYSSNGQGGFGGNTGGGPKGW</sequence>
<evidence type="ECO:0008006" key="5">
    <source>
        <dbReference type="Google" id="ProtNLM"/>
    </source>
</evidence>
<gene>
    <name evidence="3" type="ORF">CIK91_06895</name>
</gene>
<feature type="region of interest" description="Disordered" evidence="1">
    <location>
        <begin position="261"/>
        <end position="290"/>
    </location>
</feature>
<keyword evidence="2" id="KW-0732">Signal</keyword>
<proteinExistence type="predicted"/>
<organism evidence="3 4">
    <name type="scientific">Segatella bryantii</name>
    <name type="common">Prevotella bryantii</name>
    <dbReference type="NCBI Taxonomy" id="77095"/>
    <lineage>
        <taxon>Bacteria</taxon>
        <taxon>Pseudomonadati</taxon>
        <taxon>Bacteroidota</taxon>
        <taxon>Bacteroidia</taxon>
        <taxon>Bacteroidales</taxon>
        <taxon>Prevotellaceae</taxon>
        <taxon>Segatella</taxon>
    </lineage>
</organism>
<evidence type="ECO:0000256" key="2">
    <source>
        <dbReference type="SAM" id="SignalP"/>
    </source>
</evidence>
<evidence type="ECO:0000313" key="4">
    <source>
        <dbReference type="Proteomes" id="UP000216189"/>
    </source>
</evidence>
<dbReference type="Proteomes" id="UP000216189">
    <property type="component" value="Unassembled WGS sequence"/>
</dbReference>
<reference evidence="3 4" key="1">
    <citation type="submission" date="2017-08" db="EMBL/GenBank/DDBJ databases">
        <title>Comparative genomics of non-oral Prevotella species.</title>
        <authorList>
            <person name="Accetto T."/>
            <person name="Nograsek B."/>
            <person name="Avgustin G."/>
        </authorList>
    </citation>
    <scope>NUCLEOTIDE SEQUENCE [LARGE SCALE GENOMIC DNA]</scope>
    <source>
        <strain evidence="3 4">TC1-1</strain>
    </source>
</reference>
<comment type="caution">
    <text evidence="3">The sequence shown here is derived from an EMBL/GenBank/DDBJ whole genome shotgun (WGS) entry which is preliminary data.</text>
</comment>
<dbReference type="RefSeq" id="WP_094448445.1">
    <property type="nucleotide sequence ID" value="NZ_CP091802.1"/>
</dbReference>
<keyword evidence="4" id="KW-1185">Reference proteome</keyword>
<feature type="chain" id="PRO_5046168848" description="Carbohydrate-binding domain-containing protein" evidence="2">
    <location>
        <begin position="20"/>
        <end position="626"/>
    </location>
</feature>